<evidence type="ECO:0000256" key="1">
    <source>
        <dbReference type="ARBA" id="ARBA00004141"/>
    </source>
</evidence>
<organism evidence="8 9">
    <name type="scientific">Rubus argutus</name>
    <name type="common">Southern blackberry</name>
    <dbReference type="NCBI Taxonomy" id="59490"/>
    <lineage>
        <taxon>Eukaryota</taxon>
        <taxon>Viridiplantae</taxon>
        <taxon>Streptophyta</taxon>
        <taxon>Embryophyta</taxon>
        <taxon>Tracheophyta</taxon>
        <taxon>Spermatophyta</taxon>
        <taxon>Magnoliopsida</taxon>
        <taxon>eudicotyledons</taxon>
        <taxon>Gunneridae</taxon>
        <taxon>Pentapetalae</taxon>
        <taxon>rosids</taxon>
        <taxon>fabids</taxon>
        <taxon>Rosales</taxon>
        <taxon>Rosaceae</taxon>
        <taxon>Rosoideae</taxon>
        <taxon>Rosoideae incertae sedis</taxon>
        <taxon>Rubus</taxon>
    </lineage>
</organism>
<feature type="transmembrane region" description="Helical" evidence="7">
    <location>
        <begin position="337"/>
        <end position="358"/>
    </location>
</feature>
<dbReference type="Proteomes" id="UP001457282">
    <property type="component" value="Unassembled WGS sequence"/>
</dbReference>
<evidence type="ECO:0000256" key="2">
    <source>
        <dbReference type="ARBA" id="ARBA00007965"/>
    </source>
</evidence>
<evidence type="ECO:0000256" key="3">
    <source>
        <dbReference type="ARBA" id="ARBA00022448"/>
    </source>
</evidence>
<keyword evidence="4 7" id="KW-0812">Transmembrane</keyword>
<dbReference type="GO" id="GO:0005337">
    <property type="term" value="F:nucleoside transmembrane transporter activity"/>
    <property type="evidence" value="ECO:0007669"/>
    <property type="project" value="InterPro"/>
</dbReference>
<dbReference type="PRINTS" id="PR01130">
    <property type="entry name" value="DERENTRNSPRT"/>
</dbReference>
<evidence type="ECO:0000256" key="7">
    <source>
        <dbReference type="SAM" id="Phobius"/>
    </source>
</evidence>
<reference evidence="8 9" key="1">
    <citation type="journal article" date="2023" name="G3 (Bethesda)">
        <title>A chromosome-length genome assembly and annotation of blackberry (Rubus argutus, cv. 'Hillquist').</title>
        <authorList>
            <person name="Bruna T."/>
            <person name="Aryal R."/>
            <person name="Dudchenko O."/>
            <person name="Sargent D.J."/>
            <person name="Mead D."/>
            <person name="Buti M."/>
            <person name="Cavallini A."/>
            <person name="Hytonen T."/>
            <person name="Andres J."/>
            <person name="Pham M."/>
            <person name="Weisz D."/>
            <person name="Mascagni F."/>
            <person name="Usai G."/>
            <person name="Natali L."/>
            <person name="Bassil N."/>
            <person name="Fernandez G.E."/>
            <person name="Lomsadze A."/>
            <person name="Armour M."/>
            <person name="Olukolu B."/>
            <person name="Poorten T."/>
            <person name="Britton C."/>
            <person name="Davik J."/>
            <person name="Ashrafi H."/>
            <person name="Aiden E.L."/>
            <person name="Borodovsky M."/>
            <person name="Worthington M."/>
        </authorList>
    </citation>
    <scope>NUCLEOTIDE SEQUENCE [LARGE SCALE GENOMIC DNA]</scope>
    <source>
        <strain evidence="8">PI 553951</strain>
    </source>
</reference>
<dbReference type="InterPro" id="IPR036259">
    <property type="entry name" value="MFS_trans_sf"/>
</dbReference>
<comment type="subcellular location">
    <subcellularLocation>
        <location evidence="1">Membrane</location>
        <topology evidence="1">Multi-pass membrane protein</topology>
    </subcellularLocation>
</comment>
<evidence type="ECO:0000256" key="6">
    <source>
        <dbReference type="ARBA" id="ARBA00023136"/>
    </source>
</evidence>
<keyword evidence="9" id="KW-1185">Reference proteome</keyword>
<dbReference type="PANTHER" id="PTHR10332:SF77">
    <property type="entry name" value="EQUILIBRATIVE NUCLEOTIDE TRANSPORTER 8"/>
    <property type="match status" value="1"/>
</dbReference>
<feature type="transmembrane region" description="Helical" evidence="7">
    <location>
        <begin position="119"/>
        <end position="142"/>
    </location>
</feature>
<dbReference type="SUPFAM" id="SSF103473">
    <property type="entry name" value="MFS general substrate transporter"/>
    <property type="match status" value="1"/>
</dbReference>
<dbReference type="PIRSF" id="PIRSF016379">
    <property type="entry name" value="ENT"/>
    <property type="match status" value="1"/>
</dbReference>
<accession>A0AAW1YHN6</accession>
<keyword evidence="6 7" id="KW-0472">Membrane</keyword>
<name>A0AAW1YHN6_RUBAR</name>
<feature type="transmembrane region" description="Helical" evidence="7">
    <location>
        <begin position="276"/>
        <end position="300"/>
    </location>
</feature>
<feature type="transmembrane region" description="Helical" evidence="7">
    <location>
        <begin position="20"/>
        <end position="38"/>
    </location>
</feature>
<comment type="similarity">
    <text evidence="2">Belongs to the SLC29A/ENT transporter (TC 2.A.57) family.</text>
</comment>
<keyword evidence="3" id="KW-0813">Transport</keyword>
<feature type="transmembrane region" description="Helical" evidence="7">
    <location>
        <begin position="154"/>
        <end position="171"/>
    </location>
</feature>
<feature type="transmembrane region" description="Helical" evidence="7">
    <location>
        <begin position="242"/>
        <end position="264"/>
    </location>
</feature>
<protein>
    <recommendedName>
        <fullName evidence="10">Equilibrative nucleotide transporter 8</fullName>
    </recommendedName>
</protein>
<evidence type="ECO:0000313" key="9">
    <source>
        <dbReference type="Proteomes" id="UP001457282"/>
    </source>
</evidence>
<evidence type="ECO:0008006" key="10">
    <source>
        <dbReference type="Google" id="ProtNLM"/>
    </source>
</evidence>
<keyword evidence="5 7" id="KW-1133">Transmembrane helix</keyword>
<feature type="transmembrane region" description="Helical" evidence="7">
    <location>
        <begin position="191"/>
        <end position="210"/>
    </location>
</feature>
<evidence type="ECO:0000256" key="5">
    <source>
        <dbReference type="ARBA" id="ARBA00022989"/>
    </source>
</evidence>
<feature type="transmembrane region" description="Helical" evidence="7">
    <location>
        <begin position="90"/>
        <end position="107"/>
    </location>
</feature>
<dbReference type="InterPro" id="IPR002259">
    <property type="entry name" value="Eqnu_transpt"/>
</dbReference>
<evidence type="ECO:0000313" key="8">
    <source>
        <dbReference type="EMBL" id="KAK9947552.1"/>
    </source>
</evidence>
<evidence type="ECO:0000256" key="4">
    <source>
        <dbReference type="ARBA" id="ARBA00022692"/>
    </source>
</evidence>
<sequence>MESGVKGLEFQDEPRDAYKVAYIIHFLLGAGNLLPWNAFITAVDYFGYLYPTKHVEKVFSVAYMSSSVLVLVVMMTWGSCWEKMSPRLRLNLGFSMFILSLTVAPITDWANCYSSNAAYGVTVASVVICGLADGLVGGSLMGSTGKLPKKYMQAVFAGTASSGVMISLLRISTKAMLPQTPKGLKTSAHLYFIVSIIILLCCIVCCNVLYKLRVMQEHCRLVQDQSFCCSSRPKFWAVARKVPWPAFGMFIIYTVTLSIFPGFIAENLESKLLQDWYPILLITVYNLADLVGKSLTAVYLLKSIKKATWACITRLLFYPIFTACLHGPTWLKTEIPMISLTFMLGLSNGYLTSVIMMTVPKLVPVSEAELSAIVMVVFLGVGLVSGSVLGWFWIL</sequence>
<dbReference type="AlphaFoldDB" id="A0AAW1YHN6"/>
<feature type="transmembrane region" description="Helical" evidence="7">
    <location>
        <begin position="58"/>
        <end position="78"/>
    </location>
</feature>
<comment type="caution">
    <text evidence="8">The sequence shown here is derived from an EMBL/GenBank/DDBJ whole genome shotgun (WGS) entry which is preliminary data.</text>
</comment>
<proteinExistence type="inferred from homology"/>
<feature type="transmembrane region" description="Helical" evidence="7">
    <location>
        <begin position="370"/>
        <end position="394"/>
    </location>
</feature>
<dbReference type="Pfam" id="PF01733">
    <property type="entry name" value="Nucleoside_tran"/>
    <property type="match status" value="2"/>
</dbReference>
<dbReference type="PANTHER" id="PTHR10332">
    <property type="entry name" value="EQUILIBRATIVE NUCLEOSIDE TRANSPORTER"/>
    <property type="match status" value="1"/>
</dbReference>
<dbReference type="GO" id="GO:0005886">
    <property type="term" value="C:plasma membrane"/>
    <property type="evidence" value="ECO:0007669"/>
    <property type="project" value="TreeGrafter"/>
</dbReference>
<gene>
    <name evidence="8" type="ORF">M0R45_003170</name>
</gene>
<dbReference type="EMBL" id="JBEDUW010000001">
    <property type="protein sequence ID" value="KAK9947552.1"/>
    <property type="molecule type" value="Genomic_DNA"/>
</dbReference>